<dbReference type="GO" id="GO:0043365">
    <property type="term" value="F:[formate-C-acetyltransferase]-activating enzyme activity"/>
    <property type="evidence" value="ECO:0007669"/>
    <property type="project" value="InterPro"/>
</dbReference>
<keyword evidence="5" id="KW-0408">Iron</keyword>
<dbReference type="SFLD" id="SFLDG01063">
    <property type="entry name" value="activating_enzymes__group_1"/>
    <property type="match status" value="1"/>
</dbReference>
<keyword evidence="4" id="KW-0479">Metal-binding</keyword>
<evidence type="ECO:0000256" key="3">
    <source>
        <dbReference type="ARBA" id="ARBA00022691"/>
    </source>
</evidence>
<dbReference type="InterPro" id="IPR012837">
    <property type="entry name" value="NrdG"/>
</dbReference>
<dbReference type="CDD" id="cd01335">
    <property type="entry name" value="Radical_SAM"/>
    <property type="match status" value="1"/>
</dbReference>
<keyword evidence="6" id="KW-0411">Iron-sulfur</keyword>
<evidence type="ECO:0000256" key="2">
    <source>
        <dbReference type="ARBA" id="ARBA00022485"/>
    </source>
</evidence>
<dbReference type="InterPro" id="IPR034457">
    <property type="entry name" value="Organic_radical-activating"/>
</dbReference>
<dbReference type="RefSeq" id="WP_133432450.1">
    <property type="nucleotide sequence ID" value="NZ_CP092179.1"/>
</dbReference>
<evidence type="ECO:0000313" key="9">
    <source>
        <dbReference type="Proteomes" id="UP000295310"/>
    </source>
</evidence>
<dbReference type="AlphaFoldDB" id="A0A4R6BBX5"/>
<proteinExistence type="inferred from homology"/>
<dbReference type="OrthoDB" id="9782387at2"/>
<evidence type="ECO:0000313" key="8">
    <source>
        <dbReference type="EMBL" id="TDL95352.1"/>
    </source>
</evidence>
<evidence type="ECO:0000256" key="7">
    <source>
        <dbReference type="PIRNR" id="PIRNR000368"/>
    </source>
</evidence>
<organism evidence="8 9">
    <name type="scientific">Macrococcus brunensis</name>
    <dbReference type="NCBI Taxonomy" id="198483"/>
    <lineage>
        <taxon>Bacteria</taxon>
        <taxon>Bacillati</taxon>
        <taxon>Bacillota</taxon>
        <taxon>Bacilli</taxon>
        <taxon>Bacillales</taxon>
        <taxon>Staphylococcaceae</taxon>
        <taxon>Macrococcus</taxon>
    </lineage>
</organism>
<dbReference type="GO" id="GO:0004748">
    <property type="term" value="F:ribonucleoside-diphosphate reductase activity, thioredoxin disulfide as acceptor"/>
    <property type="evidence" value="ECO:0007669"/>
    <property type="project" value="TreeGrafter"/>
</dbReference>
<dbReference type="SFLD" id="SFLDG01066">
    <property type="entry name" value="organic_radical-activating_enz"/>
    <property type="match status" value="1"/>
</dbReference>
<evidence type="ECO:0000256" key="6">
    <source>
        <dbReference type="ARBA" id="ARBA00023014"/>
    </source>
</evidence>
<keyword evidence="9" id="KW-1185">Reference proteome</keyword>
<dbReference type="SUPFAM" id="SSF102114">
    <property type="entry name" value="Radical SAM enzymes"/>
    <property type="match status" value="1"/>
</dbReference>
<dbReference type="InterPro" id="IPR013785">
    <property type="entry name" value="Aldolase_TIM"/>
</dbReference>
<dbReference type="PANTHER" id="PTHR30352:SF2">
    <property type="entry name" value="ANAEROBIC RIBONUCLEOSIDE-TRIPHOSPHATE REDUCTASE-ACTIVATING PROTEIN"/>
    <property type="match status" value="1"/>
</dbReference>
<dbReference type="EC" id="1.97.1.-" evidence="7"/>
<comment type="cofactor">
    <cofactor evidence="1">
        <name>[4Fe-4S] cluster</name>
        <dbReference type="ChEBI" id="CHEBI:49883"/>
    </cofactor>
</comment>
<comment type="similarity">
    <text evidence="7">Belongs to the organic radical-activating enzymes family.</text>
</comment>
<comment type="function">
    <text evidence="7">Activation of anaerobic ribonucleoside-triphosphate reductase under anaerobic conditions by generation of an organic free radical, using S-adenosylmethionine and reduced flavodoxin as cosubstrates to produce 5'-deoxy-adenosine.</text>
</comment>
<dbReference type="NCBIfam" id="TIGR02491">
    <property type="entry name" value="NrdG"/>
    <property type="match status" value="1"/>
</dbReference>
<protein>
    <recommendedName>
        <fullName evidence="7">Anaerobic ribonucleoside-triphosphate reductase-activating protein</fullName>
        <ecNumber evidence="7">1.97.1.-</ecNumber>
    </recommendedName>
</protein>
<name>A0A4R6BBX5_9STAP</name>
<keyword evidence="7" id="KW-0560">Oxidoreductase</keyword>
<dbReference type="InterPro" id="IPR058240">
    <property type="entry name" value="rSAM_sf"/>
</dbReference>
<dbReference type="Gene3D" id="3.20.20.70">
    <property type="entry name" value="Aldolase class I"/>
    <property type="match status" value="1"/>
</dbReference>
<comment type="caution">
    <text evidence="8">The sequence shown here is derived from an EMBL/GenBank/DDBJ whole genome shotgun (WGS) entry which is preliminary data.</text>
</comment>
<dbReference type="SFLD" id="SFLDS00029">
    <property type="entry name" value="Radical_SAM"/>
    <property type="match status" value="1"/>
</dbReference>
<dbReference type="InterPro" id="IPR007197">
    <property type="entry name" value="rSAM"/>
</dbReference>
<sequence length="160" mass="18420">MKYDGENRVARIIPDCVTDGEGVRVSVYLAGCHFRCPGCFNASLWRFDAGEELTDELLNRIIYLLRPDYIKGLSILGGEPLQNQLVLKRLIHAVRLHFGSTKDIWIWTGYMKEYIEYDDQLKWILSAADVLVDGPFVKRLKADLAFRGSLNQRIHYLSKN</sequence>
<dbReference type="EMBL" id="SCWA01000015">
    <property type="protein sequence ID" value="TDL95352.1"/>
    <property type="molecule type" value="Genomic_DNA"/>
</dbReference>
<dbReference type="SFLD" id="SFLDF00299">
    <property type="entry name" value="anaerobic_ribonucleoside-triph"/>
    <property type="match status" value="1"/>
</dbReference>
<accession>A0A4R6BBX5</accession>
<gene>
    <name evidence="8" type="primary">nrdG</name>
    <name evidence="8" type="ORF">ERX27_08695</name>
</gene>
<dbReference type="PANTHER" id="PTHR30352">
    <property type="entry name" value="PYRUVATE FORMATE-LYASE-ACTIVATING ENZYME"/>
    <property type="match status" value="1"/>
</dbReference>
<dbReference type="PIRSF" id="PIRSF000368">
    <property type="entry name" value="NrdG"/>
    <property type="match status" value="1"/>
</dbReference>
<evidence type="ECO:0000256" key="5">
    <source>
        <dbReference type="ARBA" id="ARBA00023004"/>
    </source>
</evidence>
<dbReference type="GO" id="GO:0046872">
    <property type="term" value="F:metal ion binding"/>
    <property type="evidence" value="ECO:0007669"/>
    <property type="project" value="UniProtKB-KW"/>
</dbReference>
<dbReference type="Proteomes" id="UP000295310">
    <property type="component" value="Unassembled WGS sequence"/>
</dbReference>
<evidence type="ECO:0000256" key="1">
    <source>
        <dbReference type="ARBA" id="ARBA00001966"/>
    </source>
</evidence>
<keyword evidence="3" id="KW-0949">S-adenosyl-L-methionine</keyword>
<dbReference type="Pfam" id="PF13353">
    <property type="entry name" value="Fer4_12"/>
    <property type="match status" value="1"/>
</dbReference>
<evidence type="ECO:0000256" key="4">
    <source>
        <dbReference type="ARBA" id="ARBA00022723"/>
    </source>
</evidence>
<dbReference type="GO" id="GO:0051539">
    <property type="term" value="F:4 iron, 4 sulfur cluster binding"/>
    <property type="evidence" value="ECO:0007669"/>
    <property type="project" value="UniProtKB-KW"/>
</dbReference>
<keyword evidence="2" id="KW-0004">4Fe-4S</keyword>
<reference evidence="8 9" key="1">
    <citation type="submission" date="2019-01" db="EMBL/GenBank/DDBJ databases">
        <title>Draft genome sequences of the type strains of six Macrococcus species.</title>
        <authorList>
            <person name="Mazhar S."/>
            <person name="Altermann E."/>
            <person name="Hill C."/>
            <person name="Mcauliffe O."/>
        </authorList>
    </citation>
    <scope>NUCLEOTIDE SEQUENCE [LARGE SCALE GENOMIC DNA]</scope>
    <source>
        <strain evidence="8 9">CCM4811</strain>
    </source>
</reference>